<dbReference type="SMART" id="SM00062">
    <property type="entry name" value="PBPb"/>
    <property type="match status" value="1"/>
</dbReference>
<evidence type="ECO:0000256" key="1">
    <source>
        <dbReference type="ARBA" id="ARBA00022729"/>
    </source>
</evidence>
<comment type="caution">
    <text evidence="4">The sequence shown here is derived from an EMBL/GenBank/DDBJ whole genome shotgun (WGS) entry which is preliminary data.</text>
</comment>
<evidence type="ECO:0000313" key="5">
    <source>
        <dbReference type="Proteomes" id="UP000255207"/>
    </source>
</evidence>
<reference evidence="5" key="1">
    <citation type="submission" date="2018-07" db="EMBL/GenBank/DDBJ databases">
        <authorList>
            <person name="Safronova V.I."/>
            <person name="Chirak E.R."/>
            <person name="Sazanova A.L."/>
        </authorList>
    </citation>
    <scope>NUCLEOTIDE SEQUENCE [LARGE SCALE GENOMIC DNA]</scope>
    <source>
        <strain evidence="5">RCAM04685</strain>
    </source>
</reference>
<dbReference type="Gene3D" id="3.40.190.10">
    <property type="entry name" value="Periplasmic binding protein-like II"/>
    <property type="match status" value="2"/>
</dbReference>
<dbReference type="SUPFAM" id="SSF53850">
    <property type="entry name" value="Periplasmic binding protein-like II"/>
    <property type="match status" value="1"/>
</dbReference>
<dbReference type="AlphaFoldDB" id="A0A370L286"/>
<dbReference type="PANTHER" id="PTHR35936:SF17">
    <property type="entry name" value="ARGININE-BINDING EXTRACELLULAR PROTEIN ARTP"/>
    <property type="match status" value="1"/>
</dbReference>
<dbReference type="InterPro" id="IPR001638">
    <property type="entry name" value="Solute-binding_3/MltF_N"/>
</dbReference>
<protein>
    <submittedName>
        <fullName evidence="4">ABC transporter substrate-binding protein</fullName>
    </submittedName>
</protein>
<feature type="domain" description="Solute-binding protein family 3/N-terminal" evidence="3">
    <location>
        <begin position="35"/>
        <end position="254"/>
    </location>
</feature>
<dbReference type="Proteomes" id="UP000255207">
    <property type="component" value="Unassembled WGS sequence"/>
</dbReference>
<dbReference type="PANTHER" id="PTHR35936">
    <property type="entry name" value="MEMBRANE-BOUND LYTIC MUREIN TRANSGLYCOSYLASE F"/>
    <property type="match status" value="1"/>
</dbReference>
<dbReference type="Pfam" id="PF00497">
    <property type="entry name" value="SBP_bac_3"/>
    <property type="match status" value="1"/>
</dbReference>
<dbReference type="EMBL" id="QQTP01000011">
    <property type="protein sequence ID" value="RDJ22189.1"/>
    <property type="molecule type" value="Genomic_DNA"/>
</dbReference>
<dbReference type="RefSeq" id="WP_114831068.1">
    <property type="nucleotide sequence ID" value="NZ_QQTO01000034.1"/>
</dbReference>
<accession>A0A370L286</accession>
<sequence length="261" mass="28201">MFRKAFIAISMAATALLATAPAKAQTVDEIVKRGEIVIGIDLTNPPWGFLDEKQEPTGFDPAYAKLVADKLGVKLKIERVNSPGRIPFLQSGRIDLVLSTLSITADRAKQVWFTSPYAPNPLILIGAKATPFKSMGDLKGQRIAVPRGSPQDITVTRDAVGATVLRFEDDASVQQALLTGQADFIGGGLLTPAALNKMAPGKDYEGKFTLNALYMGMAVKKGNSDLLQYLNTFVFLTKQSGEIDTLTRKYLNVPVGELPVF</sequence>
<proteinExistence type="predicted"/>
<dbReference type="OrthoDB" id="6192933at2"/>
<keyword evidence="5" id="KW-1185">Reference proteome</keyword>
<feature type="chain" id="PRO_5030068283" evidence="2">
    <location>
        <begin position="25"/>
        <end position="261"/>
    </location>
</feature>
<evidence type="ECO:0000313" key="4">
    <source>
        <dbReference type="EMBL" id="RDJ22189.1"/>
    </source>
</evidence>
<evidence type="ECO:0000256" key="2">
    <source>
        <dbReference type="SAM" id="SignalP"/>
    </source>
</evidence>
<keyword evidence="1 2" id="KW-0732">Signal</keyword>
<gene>
    <name evidence="4" type="ORF">DWE98_20035</name>
</gene>
<evidence type="ECO:0000259" key="3">
    <source>
        <dbReference type="SMART" id="SM00062"/>
    </source>
</evidence>
<feature type="signal peptide" evidence="2">
    <location>
        <begin position="1"/>
        <end position="24"/>
    </location>
</feature>
<organism evidence="4 5">
    <name type="scientific">Bosea caraganae</name>
    <dbReference type="NCBI Taxonomy" id="2763117"/>
    <lineage>
        <taxon>Bacteria</taxon>
        <taxon>Pseudomonadati</taxon>
        <taxon>Pseudomonadota</taxon>
        <taxon>Alphaproteobacteria</taxon>
        <taxon>Hyphomicrobiales</taxon>
        <taxon>Boseaceae</taxon>
        <taxon>Bosea</taxon>
    </lineage>
</organism>
<name>A0A370L286_9HYPH</name>